<evidence type="ECO:0000259" key="4">
    <source>
        <dbReference type="SMART" id="SM00912"/>
    </source>
</evidence>
<feature type="signal peptide" evidence="3">
    <location>
        <begin position="1"/>
        <end position="30"/>
    </location>
</feature>
<feature type="region of interest" description="Disordered" evidence="2">
    <location>
        <begin position="2039"/>
        <end position="2067"/>
    </location>
</feature>
<dbReference type="EMBL" id="ACIM02000001">
    <property type="protein sequence ID" value="EEW97707.1"/>
    <property type="molecule type" value="Genomic_DNA"/>
</dbReference>
<feature type="compositionally biased region" description="Basic and acidic residues" evidence="2">
    <location>
        <begin position="2042"/>
        <end position="2051"/>
    </location>
</feature>
<keyword evidence="6" id="KW-1185">Reference proteome</keyword>
<accession>C9LQ71</accession>
<dbReference type="Gene3D" id="2.160.20.10">
    <property type="entry name" value="Single-stranded right-handed beta-helix, Pectin lyase-like"/>
    <property type="match status" value="1"/>
</dbReference>
<dbReference type="HOGENOM" id="CLU_000043_2_1_9"/>
<sequence length="2381" mass="254113">MKTSTSKRLRWNVAIWLAAGLFMTSTAGMAAGPIMPDPKAEARHQPQIEETANGIPLVNITAPSSGGVSRNEYETFNVPDKGAILNNSYTLSKTELAGYVQGNNNMAERPAKIIVNEVTGAGSTAMDGFLEVAGNRADVVIANPNGITVNGGGFINTGKAFLTTGKPVYDGEDHLQRFDITGGDILIEGKGLGGKETGSLAILSRAVKINAGIWAKDLHITTGANTVDAKTLEASAIEGKGGRPAFALDTAAIGGMYAGRITLVGTEKGLGVNNSGTWSAEDNLTLDWNGDLKNSGTIYSKGNTDLRASCLENDKTIAAGKDVTISADGHVTNTGTVGAGINEAGGLTETGTLEIQSGRVDNRQGTLLAGNHLGISSGSLSNEKGQISGYGTFHASAEEINNTDGKISFIGDISVKAKDIANDRGRFTTESSLFLRGNTVTNEKGTVIAGGDASLYGTSFNNTEGNIITGKDMELVLPWIRNRGGTLSAKGSMKMTAEKELDNETGRLLSDGDMDISASVLSNKNGTASSGKNIIIKGTRLDNAGGTLSAQDGITLHADRSVNNAKGKIQSSGDISLSAAVLDNREGKIVSGQNLAVKTKEDLLLQGKAAGGNNVTFVTAGNLQNRTDVTAGNVLHLSGKTVANAKDTSLSGKHISIEAGQVENRGLVQASDTVSIEAGTLDNIGTGKIYGDTIRLSAAALHNHVDADKEKALEKAQEQAETAKRDMEKALEDLAAAQGVNTQGNSPETEAAESVYLAKKETFMALQKAASDIYEEIHGMPAGTAAARKELDIRADRIDNRIGAMLYSGSTLSIRGKSREKTETVDNWGGTVASRGDMSIRADHLANRNANLAFGMEESGWEQAEPDRVRFSAGGQTYNVLRSRLAPWEIGQEGSRTGPGALDIHYIVHPELYGKEQELPLVKSGKGFGRRRHYTTWDSPDWQLPGVKTLGITPPSAPPPEGTPAYDAWQAEYDAKLRELEEKIPAYNARVHEANRRIEFEDYYLYVSKKKTITPILLSTAPGTIQSGGDLLLDTDALNKDSAMQAGGTLKAAAGNLSNISTAVKSETLRWNTVTFSEVVRVAMGTKHSRHSHPQDEYEAPALSDAHLPTVIAKDHASPAISAVTAPSMKDLTVKDDAGYTQTLTGQISRNIPNTSIYKINKETTATYLIETDPAFTDRKKFLSSDYMYEQMKWDPDKTIKRLGDGFYEQELVRQQIMELRGTRYLPGYTGDEEEYKALMESGAAFARKYDLKPGIALTKEQMAALTGDIVWLVREKAILPGGKTEDVLVPRVYLKAGSRKELRPDGSLISASRIVMDLKQDLENSGTMQGKDGISIKAGTINGHGNFTGGHIALDTQKDMALHGILAAEKSVKLASGGNIDITSETYRTADKNGSYRTGMAKTAGIAVKDKEGLLILSAKNDLSLSSAELEQLGEKGASLLSAGRDVRIGAVHTDNYAQGITDSDNYLKDRTVKDEGTVLVGKGNVQIGAGRDITAKAAYAESKDGSIRMSAGRDIALTAGEESSRHELGLKYKESGGLSTSQTTMKEDTAIEKPEGSLISGKEVQMAAGRNIALRASAAAGENDVSLTAGNDITADSADEKTRNMDYRQVKKSGLIGSGLGFTIGSEKKKDSYDTEETVQVGSTVGSVKGSVAIHAQNNITVRASDIIAGKDTLITGRNVDIESHDNTCRGKEEHEYKKSGLTVSLGGAVITAKDNIIRPIKNAGQAHDGLLGKLYAADAGFNLHDAVKIYKNIGDVKKGITLDVSIGSRSAKSDSRYQGTEAKKSRIVSKGNVRIKSDENIAVKGSQITGENVTLQAGKDINLTAAENRKTAEGNSRSKGAGITASFGIGGLQNVGISAGKSKGNREEEIITHTGSAVTAKNTLTMESGKDLNITGSKAGGKKVEVKTGNNLSIESLQDSHTYHSRDKESGIHLQRDRITRPDTGKKKMDDPYFSIGKKTETTDSAYESVTKQAGIYAGKEGYDIQVKNNTRLKGAVIDSQAPAEKNKLTTGTLTWENIDNKAEYKTGGHGISYNGKIGRGDKNDPLDSRTNNRYGKDTITGQRNGMNKITQTIYGSKIPLNERGLLNTPIPSVKGKAGTTTRSAVSKGTITITDKENQKQDIEKLNRNTEDSLNKLKEIFDKTKVEERKRLLEELGIVGNQAIHEIASHNGWKDGSAEKAALHGMLGAITGAKSGGSALSGLIAGGANEYAIGYLKKTKGKDWINKHPDTVQNISAAFGGILSKMTGGSGHTGAYISQMGTKWNLEGNDFIEKLGENASASLTQEEKEAVIEFISKGMTKEAISYLAQRAIMDYPGVVKEYAGAFEGVRFLGRLNTAYGIASAIVWYYKKRYENRPDVIGYNEWIYNETGMDINYLK</sequence>
<feature type="coiled-coil region" evidence="1">
    <location>
        <begin position="2116"/>
        <end position="2146"/>
    </location>
</feature>
<dbReference type="Proteomes" id="UP000004736">
    <property type="component" value="Unassembled WGS sequence"/>
</dbReference>
<dbReference type="GeneID" id="78278227"/>
<evidence type="ECO:0000313" key="6">
    <source>
        <dbReference type="Proteomes" id="UP000004736"/>
    </source>
</evidence>
<dbReference type="Pfam" id="PF05860">
    <property type="entry name" value="TPS"/>
    <property type="match status" value="1"/>
</dbReference>
<dbReference type="Pfam" id="PF13332">
    <property type="entry name" value="Fil_haemagg_2"/>
    <property type="match status" value="3"/>
</dbReference>
<dbReference type="NCBIfam" id="TIGR01901">
    <property type="entry name" value="adhes_NPXG"/>
    <property type="match status" value="1"/>
</dbReference>
<feature type="coiled-coil region" evidence="1">
    <location>
        <begin position="706"/>
        <end position="740"/>
    </location>
</feature>
<organism evidence="5 6">
    <name type="scientific">Dialister invisus DSM 15470</name>
    <dbReference type="NCBI Taxonomy" id="592028"/>
    <lineage>
        <taxon>Bacteria</taxon>
        <taxon>Bacillati</taxon>
        <taxon>Bacillota</taxon>
        <taxon>Negativicutes</taxon>
        <taxon>Veillonellales</taxon>
        <taxon>Veillonellaceae</taxon>
        <taxon>Dialister</taxon>
    </lineage>
</organism>
<evidence type="ECO:0000256" key="3">
    <source>
        <dbReference type="SAM" id="SignalP"/>
    </source>
</evidence>
<proteinExistence type="predicted"/>
<protein>
    <submittedName>
        <fullName evidence="5">Filamentous hemeagglutinin family domain protein</fullName>
    </submittedName>
</protein>
<dbReference type="OrthoDB" id="1672057at2"/>
<dbReference type="InterPro" id="IPR008638">
    <property type="entry name" value="FhaB/CdiA-like_TPS"/>
</dbReference>
<feature type="chain" id="PRO_5002998526" evidence="3">
    <location>
        <begin position="31"/>
        <end position="2381"/>
    </location>
</feature>
<dbReference type="STRING" id="592028.GCWU000321_01703"/>
<dbReference type="RefSeq" id="WP_007070638.1">
    <property type="nucleotide sequence ID" value="NZ_GG698602.1"/>
</dbReference>
<gene>
    <name evidence="5" type="ORF">GCWU000321_01703</name>
</gene>
<dbReference type="InterPro" id="IPR025157">
    <property type="entry name" value="Hemagglutinin_rpt"/>
</dbReference>
<dbReference type="InterPro" id="IPR010069">
    <property type="entry name" value="CdiA_FHA1_rpt"/>
</dbReference>
<reference evidence="5" key="1">
    <citation type="submission" date="2009-09" db="EMBL/GenBank/DDBJ databases">
        <authorList>
            <person name="Weinstock G."/>
            <person name="Sodergren E."/>
            <person name="Clifton S."/>
            <person name="Fulton L."/>
            <person name="Fulton B."/>
            <person name="Courtney L."/>
            <person name="Fronick C."/>
            <person name="Harrison M."/>
            <person name="Strong C."/>
            <person name="Farmer C."/>
            <person name="Delahaunty K."/>
            <person name="Markovic C."/>
            <person name="Hall O."/>
            <person name="Minx P."/>
            <person name="Tomlinson C."/>
            <person name="Mitreva M."/>
            <person name="Nelson J."/>
            <person name="Hou S."/>
            <person name="Wollam A."/>
            <person name="Pepin K.H."/>
            <person name="Johnson M."/>
            <person name="Bhonagiri V."/>
            <person name="Nash W.E."/>
            <person name="Warren W."/>
            <person name="Chinwalla A."/>
            <person name="Mardis E.R."/>
            <person name="Wilson R.K."/>
        </authorList>
    </citation>
    <scope>NUCLEOTIDE SEQUENCE [LARGE SCALE GENOMIC DNA]</scope>
    <source>
        <strain evidence="5">DSM 15470</strain>
    </source>
</reference>
<feature type="domain" description="Filamentous haemagglutinin FhaB/tRNA nuclease CdiA-like TPS" evidence="4">
    <location>
        <begin position="52"/>
        <end position="172"/>
    </location>
</feature>
<dbReference type="InterPro" id="IPR012334">
    <property type="entry name" value="Pectin_lyas_fold"/>
</dbReference>
<name>C9LQ71_9FIRM</name>
<feature type="compositionally biased region" description="Polar residues" evidence="2">
    <location>
        <begin position="2052"/>
        <end position="2067"/>
    </location>
</feature>
<evidence type="ECO:0000256" key="1">
    <source>
        <dbReference type="SAM" id="Coils"/>
    </source>
</evidence>
<dbReference type="GO" id="GO:0003824">
    <property type="term" value="F:catalytic activity"/>
    <property type="evidence" value="ECO:0007669"/>
    <property type="project" value="UniProtKB-ARBA"/>
</dbReference>
<feature type="coiled-coil region" evidence="1">
    <location>
        <begin position="970"/>
        <end position="997"/>
    </location>
</feature>
<dbReference type="InterPro" id="IPR008619">
    <property type="entry name" value="Filamentous_hemagglutn_rpt"/>
</dbReference>
<dbReference type="SUPFAM" id="SSF51126">
    <property type="entry name" value="Pectin lyase-like"/>
    <property type="match status" value="1"/>
</dbReference>
<evidence type="ECO:0000313" key="5">
    <source>
        <dbReference type="EMBL" id="EEW97707.1"/>
    </source>
</evidence>
<dbReference type="InterPro" id="IPR011050">
    <property type="entry name" value="Pectin_lyase_fold/virulence"/>
</dbReference>
<comment type="caution">
    <text evidence="5">The sequence shown here is derived from an EMBL/GenBank/DDBJ whole genome shotgun (WGS) entry which is preliminary data.</text>
</comment>
<dbReference type="Pfam" id="PF05594">
    <property type="entry name" value="Fil_haemagg"/>
    <property type="match status" value="6"/>
</dbReference>
<evidence type="ECO:0000256" key="2">
    <source>
        <dbReference type="SAM" id="MobiDB-lite"/>
    </source>
</evidence>
<keyword evidence="3" id="KW-0732">Signal</keyword>
<dbReference type="eggNOG" id="COG3210">
    <property type="taxonomic scope" value="Bacteria"/>
</dbReference>
<dbReference type="SMART" id="SM00912">
    <property type="entry name" value="Haemagg_act"/>
    <property type="match status" value="1"/>
</dbReference>
<dbReference type="NCBIfam" id="TIGR01731">
    <property type="entry name" value="fil_hemag_20aa"/>
    <property type="match status" value="14"/>
</dbReference>
<keyword evidence="1" id="KW-0175">Coiled coil</keyword>